<evidence type="ECO:0000313" key="2">
    <source>
        <dbReference type="Proteomes" id="UP000019141"/>
    </source>
</evidence>
<name>W4L2G1_ENTF1</name>
<keyword evidence="2" id="KW-1185">Reference proteome</keyword>
<reference evidence="1 2" key="1">
    <citation type="journal article" date="2014" name="Nature">
        <title>An environmental bacterial taxon with a large and distinct metabolic repertoire.</title>
        <authorList>
            <person name="Wilson M.C."/>
            <person name="Mori T."/>
            <person name="Ruckert C."/>
            <person name="Uria A.R."/>
            <person name="Helf M.J."/>
            <person name="Takada K."/>
            <person name="Gernert C."/>
            <person name="Steffens U.A."/>
            <person name="Heycke N."/>
            <person name="Schmitt S."/>
            <person name="Rinke C."/>
            <person name="Helfrich E.J."/>
            <person name="Brachmann A.O."/>
            <person name="Gurgui C."/>
            <person name="Wakimoto T."/>
            <person name="Kracht M."/>
            <person name="Crusemann M."/>
            <person name="Hentschel U."/>
            <person name="Abe I."/>
            <person name="Matsunaga S."/>
            <person name="Kalinowski J."/>
            <person name="Takeyama H."/>
            <person name="Piel J."/>
        </authorList>
    </citation>
    <scope>NUCLEOTIDE SEQUENCE [LARGE SCALE GENOMIC DNA]</scope>
    <source>
        <strain evidence="2">TSY1</strain>
    </source>
</reference>
<dbReference type="EMBL" id="AZHW01001666">
    <property type="protein sequence ID" value="ETW92099.1"/>
    <property type="molecule type" value="Genomic_DNA"/>
</dbReference>
<accession>W4L2G1</accession>
<gene>
    <name evidence="1" type="ORF">ETSY1_45180</name>
</gene>
<dbReference type="HOGENOM" id="CLU_3197437_0_0_7"/>
<dbReference type="AlphaFoldDB" id="W4L2G1"/>
<evidence type="ECO:0000313" key="1">
    <source>
        <dbReference type="EMBL" id="ETW92099.1"/>
    </source>
</evidence>
<organism evidence="1 2">
    <name type="scientific">Entotheonella factor</name>
    <dbReference type="NCBI Taxonomy" id="1429438"/>
    <lineage>
        <taxon>Bacteria</taxon>
        <taxon>Pseudomonadati</taxon>
        <taxon>Nitrospinota/Tectimicrobiota group</taxon>
        <taxon>Candidatus Tectimicrobiota</taxon>
        <taxon>Candidatus Entotheonellia</taxon>
        <taxon>Candidatus Entotheonellales</taxon>
        <taxon>Candidatus Entotheonellaceae</taxon>
        <taxon>Candidatus Entotheonella</taxon>
    </lineage>
</organism>
<sequence>MTDTSGFKRSYRDDPALFEQLFDLIDIAFPYLRPLATRRPSLGPS</sequence>
<protein>
    <submittedName>
        <fullName evidence="1">Uncharacterized protein</fullName>
    </submittedName>
</protein>
<dbReference type="Proteomes" id="UP000019141">
    <property type="component" value="Unassembled WGS sequence"/>
</dbReference>
<comment type="caution">
    <text evidence="1">The sequence shown here is derived from an EMBL/GenBank/DDBJ whole genome shotgun (WGS) entry which is preliminary data.</text>
</comment>
<proteinExistence type="predicted"/>